<proteinExistence type="predicted"/>
<gene>
    <name evidence="1" type="ORF">M9H77_04562</name>
</gene>
<name>A0ACC0CEL8_CATRO</name>
<protein>
    <submittedName>
        <fullName evidence="1">Uncharacterized protein</fullName>
    </submittedName>
</protein>
<organism evidence="1 2">
    <name type="scientific">Catharanthus roseus</name>
    <name type="common">Madagascar periwinkle</name>
    <name type="synonym">Vinca rosea</name>
    <dbReference type="NCBI Taxonomy" id="4058"/>
    <lineage>
        <taxon>Eukaryota</taxon>
        <taxon>Viridiplantae</taxon>
        <taxon>Streptophyta</taxon>
        <taxon>Embryophyta</taxon>
        <taxon>Tracheophyta</taxon>
        <taxon>Spermatophyta</taxon>
        <taxon>Magnoliopsida</taxon>
        <taxon>eudicotyledons</taxon>
        <taxon>Gunneridae</taxon>
        <taxon>Pentapetalae</taxon>
        <taxon>asterids</taxon>
        <taxon>lamiids</taxon>
        <taxon>Gentianales</taxon>
        <taxon>Apocynaceae</taxon>
        <taxon>Rauvolfioideae</taxon>
        <taxon>Vinceae</taxon>
        <taxon>Catharanthinae</taxon>
        <taxon>Catharanthus</taxon>
    </lineage>
</organism>
<accession>A0ACC0CEL8</accession>
<dbReference type="EMBL" id="CM044701">
    <property type="protein sequence ID" value="KAI5683334.1"/>
    <property type="molecule type" value="Genomic_DNA"/>
</dbReference>
<comment type="caution">
    <text evidence="1">The sequence shown here is derived from an EMBL/GenBank/DDBJ whole genome shotgun (WGS) entry which is preliminary data.</text>
</comment>
<keyword evidence="2" id="KW-1185">Reference proteome</keyword>
<dbReference type="Proteomes" id="UP001060085">
    <property type="component" value="Linkage Group LG01"/>
</dbReference>
<sequence length="127" mass="13926">MVGLILWLCPEAPRLVATSRTSTKAPSHAGLIRHQTGVWVAGFMQNLGTTENDLAECWGLRDGNLGILVRNAKVRCSNLRTQSETNCFPGETELVCTRRIALYMASLRTVASIDDVDDFVDSEGRST</sequence>
<reference evidence="2" key="1">
    <citation type="journal article" date="2023" name="Nat. Plants">
        <title>Single-cell RNA sequencing provides a high-resolution roadmap for understanding the multicellular compartmentation of specialized metabolism.</title>
        <authorList>
            <person name="Sun S."/>
            <person name="Shen X."/>
            <person name="Li Y."/>
            <person name="Li Y."/>
            <person name="Wang S."/>
            <person name="Li R."/>
            <person name="Zhang H."/>
            <person name="Shen G."/>
            <person name="Guo B."/>
            <person name="Wei J."/>
            <person name="Xu J."/>
            <person name="St-Pierre B."/>
            <person name="Chen S."/>
            <person name="Sun C."/>
        </authorList>
    </citation>
    <scope>NUCLEOTIDE SEQUENCE [LARGE SCALE GENOMIC DNA]</scope>
</reference>
<evidence type="ECO:0000313" key="1">
    <source>
        <dbReference type="EMBL" id="KAI5683334.1"/>
    </source>
</evidence>
<evidence type="ECO:0000313" key="2">
    <source>
        <dbReference type="Proteomes" id="UP001060085"/>
    </source>
</evidence>